<dbReference type="Pfam" id="PF04717">
    <property type="entry name" value="Phage_base_V"/>
    <property type="match status" value="1"/>
</dbReference>
<evidence type="ECO:0000313" key="5">
    <source>
        <dbReference type="EMBL" id="MQL49436.1"/>
    </source>
</evidence>
<dbReference type="AlphaFoldDB" id="A0A7C9GKJ1"/>
<dbReference type="SUPFAM" id="SSF69349">
    <property type="entry name" value="Phage fibre proteins"/>
    <property type="match status" value="1"/>
</dbReference>
<reference evidence="5 6" key="1">
    <citation type="journal article" date="2019" name="Nature">
        <title>A new antibiotic selectively kills Gram-negative pathogens.</title>
        <authorList>
            <person name="Imai Y."/>
            <person name="Meyer K.J."/>
            <person name="Iinishi A."/>
            <person name="Favre-Godal Q."/>
            <person name="Green R."/>
            <person name="Manuse S."/>
            <person name="Caboni M."/>
            <person name="Mori M."/>
            <person name="Niles S."/>
            <person name="Ghiglieri M."/>
            <person name="Honrao C."/>
            <person name="Ma X."/>
            <person name="Guo J.J."/>
            <person name="Makriyannis A."/>
            <person name="Linares-Otoya L."/>
            <person name="Boehringer N."/>
            <person name="Wuisan Z.G."/>
            <person name="Kaur H."/>
            <person name="Wu R."/>
            <person name="Mateus A."/>
            <person name="Typas A."/>
            <person name="Savitski M.M."/>
            <person name="Espinoza J.L."/>
            <person name="O'Rourke A."/>
            <person name="Nelson K.E."/>
            <person name="Hiller S."/>
            <person name="Noinaj N."/>
            <person name="Schaeberle T.F."/>
            <person name="D'Onofrio A."/>
            <person name="Lewis K."/>
        </authorList>
    </citation>
    <scope>NUCLEOTIDE SEQUENCE [LARGE SCALE GENOMIC DNA]</scope>
    <source>
        <strain evidence="5 6">HGB 1456</strain>
    </source>
</reference>
<dbReference type="NCBIfam" id="TIGR03361">
    <property type="entry name" value="VI_Rhs_Vgr"/>
    <property type="match status" value="1"/>
</dbReference>
<dbReference type="Gene3D" id="4.10.220.110">
    <property type="match status" value="1"/>
</dbReference>
<dbReference type="Gene3D" id="3.55.50.10">
    <property type="entry name" value="Baseplate protein-like domains"/>
    <property type="match status" value="1"/>
</dbReference>
<feature type="region of interest" description="Disordered" evidence="2">
    <location>
        <begin position="648"/>
        <end position="670"/>
    </location>
</feature>
<comment type="similarity">
    <text evidence="1">Belongs to the VgrG protein family.</text>
</comment>
<sequence>MKTGLRFSCTIGNLAPMTFAVVNFTLDEALSSLFTLSLTLAAPRSDIDTDTLLLQTAQFTVTRDENPQREVKGLVESAVIGTTNRHQTLYHLTVRPEMWLLTLDQDSRIYHQLSVPEILYSLLKQKKLRANMRFNDPHSVREYTTMKRESSYDFFTRLAAEEGIFFWFADDGLHVSDSHLNMRAPDTLIYNPDVTSAIAENVISKWSFGSHMRPESISQKDRNYHNPNYALQHNATDFEAESSTPFHIFESYGRFLKDKEGIPFTQYRLEALRADSKSGQADSNCIRLMPGRIFTLTHHPIDTMNDRWQVVSSQHQGHVPAVLGDGGAGTTLNSQTQFIPGRNDWRPPYRYKPLADGDEVATVVGPGTEEIYVNKEGAVRVHFHWNRYDAPDDQASCWVRVAQGWNGNGFGFLATPRVGQEVIISYLNGDIDRPIITGCTYNALNRPPLNLPAEKTRTTFRTKTHKGNGFNELRFEDEKEREEIYIHAQRDQLIQINHDKTQKIDHDESHTVMNDRRHKIGNDEFIRIMNEQHIQVDKNQFETIEKDKITRINNSWKEEIYASHFQQIGENKQSDIKGNYQLNVVKGIHSHTKIHTLQASDTLILKGKAGSITLDAQGITLNGNIFLKGPVVVQGGSAGTVPTLTGAANEGQPIAQDCKGKADAQKETSE</sequence>
<gene>
    <name evidence="5" type="primary">tssI</name>
    <name evidence="5" type="ORF">GEA64_16395</name>
</gene>
<evidence type="ECO:0000256" key="1">
    <source>
        <dbReference type="ARBA" id="ARBA00005558"/>
    </source>
</evidence>
<dbReference type="InterPro" id="IPR006531">
    <property type="entry name" value="Gp5/Vgr_OB"/>
</dbReference>
<feature type="domain" description="Gp5/Type VI secretion system Vgr protein OB-fold" evidence="3">
    <location>
        <begin position="377"/>
        <end position="441"/>
    </location>
</feature>
<evidence type="ECO:0000259" key="4">
    <source>
        <dbReference type="Pfam" id="PF22178"/>
    </source>
</evidence>
<dbReference type="InterPro" id="IPR017847">
    <property type="entry name" value="T6SS_RhsGE_Vgr_subset"/>
</dbReference>
<dbReference type="Pfam" id="PF22178">
    <property type="entry name" value="Gp5_trimer_C"/>
    <property type="match status" value="1"/>
</dbReference>
<dbReference type="Gene3D" id="2.30.110.50">
    <property type="match status" value="1"/>
</dbReference>
<dbReference type="Pfam" id="PF05954">
    <property type="entry name" value="Phage_GPD"/>
    <property type="match status" value="1"/>
</dbReference>
<organism evidence="5 6">
    <name type="scientific">Photorhabdus khanii</name>
    <dbReference type="NCBI Taxonomy" id="1004150"/>
    <lineage>
        <taxon>Bacteria</taxon>
        <taxon>Pseudomonadati</taxon>
        <taxon>Pseudomonadota</taxon>
        <taxon>Gammaproteobacteria</taxon>
        <taxon>Enterobacterales</taxon>
        <taxon>Morganellaceae</taxon>
        <taxon>Photorhabdus</taxon>
    </lineage>
</organism>
<dbReference type="InterPro" id="IPR037026">
    <property type="entry name" value="Vgr_OB-fold_dom_sf"/>
</dbReference>
<feature type="domain" description="Gp5/Type VI secretion system Vgr C-terminal trimerisation" evidence="4">
    <location>
        <begin position="459"/>
        <end position="546"/>
    </location>
</feature>
<protein>
    <submittedName>
        <fullName evidence="5">Type VI secretion system tip protein VgrG</fullName>
    </submittedName>
</protein>
<proteinExistence type="inferred from homology"/>
<dbReference type="InterPro" id="IPR006533">
    <property type="entry name" value="T6SS_Vgr_RhsGE"/>
</dbReference>
<comment type="caution">
    <text evidence="5">The sequence shown here is derived from an EMBL/GenBank/DDBJ whole genome shotgun (WGS) entry which is preliminary data.</text>
</comment>
<accession>A0A7C9GKJ1</accession>
<dbReference type="EMBL" id="WHZZ01000006">
    <property type="protein sequence ID" value="MQL49436.1"/>
    <property type="molecule type" value="Genomic_DNA"/>
</dbReference>
<evidence type="ECO:0000259" key="3">
    <source>
        <dbReference type="Pfam" id="PF04717"/>
    </source>
</evidence>
<name>A0A7C9GKJ1_9GAMM</name>
<dbReference type="RefSeq" id="WP_152963430.1">
    <property type="nucleotide sequence ID" value="NZ_CAWOZU010000021.1"/>
</dbReference>
<dbReference type="InterPro" id="IPR054030">
    <property type="entry name" value="Gp5_Vgr_C"/>
</dbReference>
<dbReference type="SUPFAM" id="SSF69279">
    <property type="entry name" value="Phage tail proteins"/>
    <property type="match status" value="2"/>
</dbReference>
<dbReference type="Gene3D" id="2.40.50.230">
    <property type="entry name" value="Gp5 N-terminal domain"/>
    <property type="match status" value="1"/>
</dbReference>
<feature type="compositionally biased region" description="Basic and acidic residues" evidence="2">
    <location>
        <begin position="658"/>
        <end position="670"/>
    </location>
</feature>
<dbReference type="SUPFAM" id="SSF69255">
    <property type="entry name" value="gp5 N-terminal domain-like"/>
    <property type="match status" value="1"/>
</dbReference>
<evidence type="ECO:0000313" key="6">
    <source>
        <dbReference type="Proteomes" id="UP000481739"/>
    </source>
</evidence>
<evidence type="ECO:0000256" key="2">
    <source>
        <dbReference type="SAM" id="MobiDB-lite"/>
    </source>
</evidence>
<dbReference type="Proteomes" id="UP000481739">
    <property type="component" value="Unassembled WGS sequence"/>
</dbReference>
<dbReference type="NCBIfam" id="TIGR01646">
    <property type="entry name" value="vgr_GE"/>
    <property type="match status" value="1"/>
</dbReference>